<evidence type="ECO:0000313" key="3">
    <source>
        <dbReference type="Proteomes" id="UP000570595"/>
    </source>
</evidence>
<dbReference type="OrthoDB" id="443218at2759"/>
<protein>
    <submittedName>
        <fullName evidence="2">Uncharacterized protein</fullName>
    </submittedName>
</protein>
<evidence type="ECO:0000256" key="1">
    <source>
        <dbReference type="SAM" id="MobiDB-lite"/>
    </source>
</evidence>
<feature type="region of interest" description="Disordered" evidence="1">
    <location>
        <begin position="240"/>
        <end position="512"/>
    </location>
</feature>
<feature type="compositionally biased region" description="Low complexity" evidence="1">
    <location>
        <begin position="594"/>
        <end position="604"/>
    </location>
</feature>
<feature type="region of interest" description="Disordered" evidence="1">
    <location>
        <begin position="679"/>
        <end position="710"/>
    </location>
</feature>
<feature type="compositionally biased region" description="Low complexity" evidence="1">
    <location>
        <begin position="689"/>
        <end position="699"/>
    </location>
</feature>
<feature type="compositionally biased region" description="Low complexity" evidence="1">
    <location>
        <begin position="493"/>
        <end position="503"/>
    </location>
</feature>
<feature type="compositionally biased region" description="Low complexity" evidence="1">
    <location>
        <begin position="372"/>
        <end position="478"/>
    </location>
</feature>
<feature type="region of interest" description="Disordered" evidence="1">
    <location>
        <begin position="537"/>
        <end position="573"/>
    </location>
</feature>
<feature type="compositionally biased region" description="Low complexity" evidence="1">
    <location>
        <begin position="563"/>
        <end position="573"/>
    </location>
</feature>
<dbReference type="EMBL" id="JABAHT010000005">
    <property type="protein sequence ID" value="KAF4670907.1"/>
    <property type="molecule type" value="Genomic_DNA"/>
</dbReference>
<dbReference type="AlphaFoldDB" id="A0A7J6MHJ8"/>
<feature type="region of interest" description="Disordered" evidence="1">
    <location>
        <begin position="594"/>
        <end position="666"/>
    </location>
</feature>
<sequence length="710" mass="75875">MSSPTANPADDEITAVSYETEDVGSVISSSKTKYTWRFEIGGQSYLVNLFVSWRSDKYRVVLNGYEQTMQVQKSGKFSYAFKFQGHYFKIVPSRYPDRWDLLIDTVPFYAYTVRGKREQAIRLRQYYERRMAEKRKANETNDDEYREMQKQVALLRAQAGVDDDSSSEDESSEDENPQIPPPTDLAARIGHRDDYKQQVDAAENAFFNTQMPTFPDEPSTSAPQPVAPDMISFDSPDVWGSAAAGGGAGAAVGQGGAGDGMGGNEGQMGAGSGMGGKSDSNPFEAFDALATAGGDTNGLPQGYIPPALGTQYGAHSGQQQQQQSWTPGEQQAYYYKQQQQPPMPVQGAPPLLQQQSPMAVQGAPPLQQQQSPMAVQGAPPQQQQQQSPMAVQGAPPLQQQQQSPMPVQGAPPQQQQQQQQSPMAVQGAPPLQQQQQQSPMPVQGAPPLQQQQQQSPMPVQGAPPQQQQQQQSPMAVQGLAGRDELGVAQPQRASSPAANASSPVGSLHAGMSSASMIPGAQADLQQPYHPVPVVQAAPAAASVASLQQASSPQSIIRGSPVGPQTSASQLSASSSIPITASPVVHQGQPVPAAAPLSAVPAQPQYYGPQGAIDQHRYPTGAPLPYGAPPLMPQQSPSAQQSGAYSVPTVQPHQQQQQQWPSPQTGYYYYGSYTNASQLPAQPLADAKGQQQQLSSPSSPERAVSGQQQQQ</sequence>
<feature type="compositionally biased region" description="Low complexity" evidence="1">
    <location>
        <begin position="330"/>
        <end position="350"/>
    </location>
</feature>
<gene>
    <name evidence="2" type="ORF">FOZ61_007917</name>
</gene>
<feature type="compositionally biased region" description="Acidic residues" evidence="1">
    <location>
        <begin position="161"/>
        <end position="176"/>
    </location>
</feature>
<feature type="compositionally biased region" description="Low complexity" evidence="1">
    <location>
        <begin position="537"/>
        <end position="553"/>
    </location>
</feature>
<comment type="caution">
    <text evidence="2">The sequence shown here is derived from an EMBL/GenBank/DDBJ whole genome shotgun (WGS) entry which is preliminary data.</text>
</comment>
<feature type="compositionally biased region" description="Low complexity" evidence="1">
    <location>
        <begin position="632"/>
        <end position="663"/>
    </location>
</feature>
<reference evidence="2 3" key="1">
    <citation type="submission" date="2020-04" db="EMBL/GenBank/DDBJ databases">
        <title>Perkinsus olseni comparative genomics.</title>
        <authorList>
            <person name="Bogema D.R."/>
        </authorList>
    </citation>
    <scope>NUCLEOTIDE SEQUENCE [LARGE SCALE GENOMIC DNA]</scope>
    <source>
        <strain evidence="2">ATCC PRA-179</strain>
    </source>
</reference>
<evidence type="ECO:0000313" key="2">
    <source>
        <dbReference type="EMBL" id="KAF4670907.1"/>
    </source>
</evidence>
<feature type="region of interest" description="Disordered" evidence="1">
    <location>
        <begin position="156"/>
        <end position="187"/>
    </location>
</feature>
<proteinExistence type="predicted"/>
<name>A0A7J6MHJ8_PEROL</name>
<feature type="compositionally biased region" description="Gly residues" evidence="1">
    <location>
        <begin position="243"/>
        <end position="276"/>
    </location>
</feature>
<accession>A0A7J6MHJ8</accession>
<dbReference type="Proteomes" id="UP000570595">
    <property type="component" value="Unassembled WGS sequence"/>
</dbReference>
<organism evidence="2 3">
    <name type="scientific">Perkinsus olseni</name>
    <name type="common">Perkinsus atlanticus</name>
    <dbReference type="NCBI Taxonomy" id="32597"/>
    <lineage>
        <taxon>Eukaryota</taxon>
        <taxon>Sar</taxon>
        <taxon>Alveolata</taxon>
        <taxon>Perkinsozoa</taxon>
        <taxon>Perkinsea</taxon>
        <taxon>Perkinsida</taxon>
        <taxon>Perkinsidae</taxon>
        <taxon>Perkinsus</taxon>
    </lineage>
</organism>